<sequence>MGTDKRKRGYKNRSQPDHSGRSLRSHHSSPRKSDYTGPDVTGPQNTTQRSKTDVAATYETDRKNDTKDQRKPALLEDSTNIRVKSAEPPICVNIPDSDDTESLNTQKAASPEIPYNFCKNRECYSKGKGLCKLCRAYQKVDELEEELIQSELRLAKAISCSNRAESEMEKLQREAKDQESKLQQLNQKNRNLKSNYDSLRDDYNTLQDNSSAMIQKLRTTELEIGKLQKTELARLYREEVLLDTTAKYYLSNDLFTKVKVITRKCFRRIPRESSVEVFPNLDQMFPGMFIGRWTKTQWPMIRDNPDFSTLALVDAVLFSIITTRFFKNPFFWAESDPGVKQALDKVYLSGRQGNVKNMEPWRKTTAILLKELSLKGVGDHQDSVTTEEAKTNPSQLVLDKVSSELETFISNFLSIHKAPSGFEPSELERKIYDLVASSANLADDWHSRDFRLSIIDIDWLESQGIDWCTEGASKYVTAFPKNKRLEENVNYTIAAVITPGFIRYEKGDTEGSEIEIIWEPASVLLEEVDSGGIKVGMYGLRNNWGKNNPFQW</sequence>
<evidence type="ECO:0000256" key="1">
    <source>
        <dbReference type="SAM" id="Coils"/>
    </source>
</evidence>
<feature type="region of interest" description="Disordered" evidence="2">
    <location>
        <begin position="1"/>
        <end position="82"/>
    </location>
</feature>
<feature type="compositionally biased region" description="Basic and acidic residues" evidence="2">
    <location>
        <begin position="59"/>
        <end position="74"/>
    </location>
</feature>
<reference evidence="3 4" key="1">
    <citation type="submission" date="2020-01" db="EMBL/GenBank/DDBJ databases">
        <authorList>
            <person name="Palmer J.M."/>
        </authorList>
    </citation>
    <scope>NUCLEOTIDE SEQUENCE [LARGE SCALE GENOMIC DNA]</scope>
    <source>
        <strain evidence="3 4">TWF970</strain>
    </source>
</reference>
<feature type="compositionally biased region" description="Basic residues" evidence="2">
    <location>
        <begin position="21"/>
        <end position="30"/>
    </location>
</feature>
<accession>A0A7C8VQQ9</accession>
<evidence type="ECO:0000313" key="3">
    <source>
        <dbReference type="EMBL" id="KAF3289265.1"/>
    </source>
</evidence>
<evidence type="ECO:0000256" key="2">
    <source>
        <dbReference type="SAM" id="MobiDB-lite"/>
    </source>
</evidence>
<feature type="compositionally biased region" description="Basic residues" evidence="2">
    <location>
        <begin position="1"/>
        <end position="11"/>
    </location>
</feature>
<proteinExistence type="predicted"/>
<dbReference type="Proteomes" id="UP000474640">
    <property type="component" value="Unassembled WGS sequence"/>
</dbReference>
<organism evidence="3 4">
    <name type="scientific">Orbilia oligospora</name>
    <name type="common">Nematode-trapping fungus</name>
    <name type="synonym">Arthrobotrys oligospora</name>
    <dbReference type="NCBI Taxonomy" id="2813651"/>
    <lineage>
        <taxon>Eukaryota</taxon>
        <taxon>Fungi</taxon>
        <taxon>Dikarya</taxon>
        <taxon>Ascomycota</taxon>
        <taxon>Pezizomycotina</taxon>
        <taxon>Orbiliomycetes</taxon>
        <taxon>Orbiliales</taxon>
        <taxon>Orbiliaceae</taxon>
        <taxon>Orbilia</taxon>
    </lineage>
</organism>
<keyword evidence="1" id="KW-0175">Coiled coil</keyword>
<dbReference type="AlphaFoldDB" id="A0A7C8VQQ9"/>
<gene>
    <name evidence="3" type="ORF">TWF970_003045</name>
</gene>
<dbReference type="OrthoDB" id="5427283at2759"/>
<feature type="coiled-coil region" evidence="1">
    <location>
        <begin position="140"/>
        <end position="209"/>
    </location>
</feature>
<evidence type="ECO:0000313" key="4">
    <source>
        <dbReference type="Proteomes" id="UP000474640"/>
    </source>
</evidence>
<dbReference type="EMBL" id="JAABOJ010000002">
    <property type="protein sequence ID" value="KAF3289265.1"/>
    <property type="molecule type" value="Genomic_DNA"/>
</dbReference>
<protein>
    <submittedName>
        <fullName evidence="3">Uncharacterized protein</fullName>
    </submittedName>
</protein>
<name>A0A7C8VQQ9_ORBOL</name>
<comment type="caution">
    <text evidence="3">The sequence shown here is derived from an EMBL/GenBank/DDBJ whole genome shotgun (WGS) entry which is preliminary data.</text>
</comment>